<dbReference type="OrthoDB" id="5379420at2759"/>
<feature type="region of interest" description="Disordered" evidence="1">
    <location>
        <begin position="45"/>
        <end position="67"/>
    </location>
</feature>
<evidence type="ECO:0008006" key="4">
    <source>
        <dbReference type="Google" id="ProtNLM"/>
    </source>
</evidence>
<dbReference type="InterPro" id="IPR011990">
    <property type="entry name" value="TPR-like_helical_dom_sf"/>
</dbReference>
<comment type="caution">
    <text evidence="2">The sequence shown here is derived from an EMBL/GenBank/DDBJ whole genome shotgun (WGS) entry which is preliminary data.</text>
</comment>
<dbReference type="Gene3D" id="1.25.40.10">
    <property type="entry name" value="Tetratricopeptide repeat domain"/>
    <property type="match status" value="1"/>
</dbReference>
<proteinExistence type="predicted"/>
<protein>
    <recommendedName>
        <fullName evidence="4">Tetratricopeptide-like helical domain</fullName>
    </recommendedName>
</protein>
<organism evidence="2 3">
    <name type="scientific">Lasallia pustulata</name>
    <dbReference type="NCBI Taxonomy" id="136370"/>
    <lineage>
        <taxon>Eukaryota</taxon>
        <taxon>Fungi</taxon>
        <taxon>Dikarya</taxon>
        <taxon>Ascomycota</taxon>
        <taxon>Pezizomycotina</taxon>
        <taxon>Lecanoromycetes</taxon>
        <taxon>OSLEUM clade</taxon>
        <taxon>Umbilicariomycetidae</taxon>
        <taxon>Umbilicariales</taxon>
        <taxon>Umbilicariaceae</taxon>
        <taxon>Lasallia</taxon>
    </lineage>
</organism>
<dbReference type="EMBL" id="VXIT01000007">
    <property type="protein sequence ID" value="KAA6411582.1"/>
    <property type="molecule type" value="Genomic_DNA"/>
</dbReference>
<evidence type="ECO:0000313" key="2">
    <source>
        <dbReference type="EMBL" id="KAA6411582.1"/>
    </source>
</evidence>
<gene>
    <name evidence="2" type="ORF">FRX48_04862</name>
</gene>
<sequence length="443" mass="49668">MRTTPFRRLSVSPHTHSVLCGSAFQRVCFSNGRILHAARPSHRLFRPAPRLNARPKTPDPKTDPKRDLEKVNDVSFWPTELLRISHSDGSLSLSWIKAIQFLTKVRNLKPSPSSESMKRLCLEYEIEPLTLTILAKILKRSGLKDCQPTAGRLMIAASRLHDPGATLSLVHEAIRTSKLSHPDMIGPRTHLEILVKNGKDPAAMILLAQIREVQGRTDEALRLYEGAANANSDTYTGFEAVEYDIGESWAKVSRLRLGKGDLEGARAAIEKAAFEYDKPMAYYYLATDHQTQDPADYLRYLLKAAASGVIPAAQCLGMYYDMQWKQNVGISPGGKASIEGEVEVGSLSPKKHPSMSKEESEMNRLLATEWFTVAAEAGHHRSRISLAIILRSSESVQEGMDWLNREAFPANWTNGVAALKDSWWDHEIDMKWVDIDELQNWKP</sequence>
<dbReference type="AlphaFoldDB" id="A0A5M8PRA1"/>
<name>A0A5M8PRA1_9LECA</name>
<dbReference type="SUPFAM" id="SSF48452">
    <property type="entry name" value="TPR-like"/>
    <property type="match status" value="1"/>
</dbReference>
<reference evidence="2 3" key="1">
    <citation type="submission" date="2019-09" db="EMBL/GenBank/DDBJ databases">
        <title>The hologenome of the rock-dwelling lichen Lasallia pustulata.</title>
        <authorList>
            <person name="Greshake Tzovaras B."/>
            <person name="Segers F."/>
            <person name="Bicker A."/>
            <person name="Dal Grande F."/>
            <person name="Otte J."/>
            <person name="Hankeln T."/>
            <person name="Schmitt I."/>
            <person name="Ebersberger I."/>
        </authorList>
    </citation>
    <scope>NUCLEOTIDE SEQUENCE [LARGE SCALE GENOMIC DNA]</scope>
    <source>
        <strain evidence="2">A1-1</strain>
    </source>
</reference>
<dbReference type="Proteomes" id="UP000324767">
    <property type="component" value="Unassembled WGS sequence"/>
</dbReference>
<evidence type="ECO:0000313" key="3">
    <source>
        <dbReference type="Proteomes" id="UP000324767"/>
    </source>
</evidence>
<feature type="compositionally biased region" description="Basic and acidic residues" evidence="1">
    <location>
        <begin position="56"/>
        <end position="67"/>
    </location>
</feature>
<dbReference type="SUPFAM" id="SSF81901">
    <property type="entry name" value="HCP-like"/>
    <property type="match status" value="1"/>
</dbReference>
<evidence type="ECO:0000256" key="1">
    <source>
        <dbReference type="SAM" id="MobiDB-lite"/>
    </source>
</evidence>
<accession>A0A5M8PRA1</accession>